<evidence type="ECO:0000313" key="2">
    <source>
        <dbReference type="EMBL" id="WLS01071.1"/>
    </source>
</evidence>
<dbReference type="EMBL" id="CP132306">
    <property type="protein sequence ID" value="WLS01071.1"/>
    <property type="molecule type" value="Genomic_DNA"/>
</dbReference>
<keyword evidence="1" id="KW-0560">Oxidoreductase</keyword>
<keyword evidence="3" id="KW-1185">Reference proteome</keyword>
<dbReference type="SUPFAM" id="SSF48179">
    <property type="entry name" value="6-phosphogluconate dehydrogenase C-terminal domain-like"/>
    <property type="match status" value="1"/>
</dbReference>
<dbReference type="InterPro" id="IPR006108">
    <property type="entry name" value="3HC_DH_C"/>
</dbReference>
<accession>A0AA50DHA8</accession>
<dbReference type="Pfam" id="PF02737">
    <property type="entry name" value="3HCDH_N"/>
    <property type="match status" value="1"/>
</dbReference>
<gene>
    <name evidence="2" type="ORF">Q9313_26475</name>
</gene>
<sequence length="333" mass="36078">MKAAIVGGGVIGGGWAARFLLNGWDVSLYDKGGRSLERVEQVVSNARASLPLIYEGQLPPAGKLHVHDDLKTTVSDADWVQESVPERLDIKSAVLREICESARPEAVIGSSTSGFMPSTLAETLPGRERFLVAHPFNPVYLLPLVELVPSKWTAAATVEMASEILSGIGMKPLTLRREIDGFIANRLQEAMWRESLWLIHDGIATTTEIDDALRYGFGLRGAQMGQFDTYRAAGGEGGMAHFLSQFGPALKEPVSHLMDVPDLDAELIGTISQQSDEQSGHLTIAELEQLRDRNLVGIIRALKDTQTGAGQTAFAHDTRLKQGADELTKGSHA</sequence>
<dbReference type="Gene3D" id="3.40.50.720">
    <property type="entry name" value="NAD(P)-binding Rossmann-like Domain"/>
    <property type="match status" value="1"/>
</dbReference>
<evidence type="ECO:0000313" key="3">
    <source>
        <dbReference type="Proteomes" id="UP001234585"/>
    </source>
</evidence>
<dbReference type="Pfam" id="PF00725">
    <property type="entry name" value="3HCDH"/>
    <property type="match status" value="1"/>
</dbReference>
<dbReference type="SUPFAM" id="SSF51735">
    <property type="entry name" value="NAD(P)-binding Rossmann-fold domains"/>
    <property type="match status" value="1"/>
</dbReference>
<dbReference type="InterPro" id="IPR036291">
    <property type="entry name" value="NAD(P)-bd_dom_sf"/>
</dbReference>
<dbReference type="AlphaFoldDB" id="A0AA50DHA8"/>
<dbReference type="PANTHER" id="PTHR48075">
    <property type="entry name" value="3-HYDROXYACYL-COA DEHYDROGENASE FAMILY PROTEIN"/>
    <property type="match status" value="1"/>
</dbReference>
<name>A0AA50DHA8_9HYPH</name>
<dbReference type="InterPro" id="IPR006176">
    <property type="entry name" value="3-OHacyl-CoA_DH_NAD-bd"/>
</dbReference>
<dbReference type="InterPro" id="IPR008927">
    <property type="entry name" value="6-PGluconate_DH-like_C_sf"/>
</dbReference>
<dbReference type="GO" id="GO:0070403">
    <property type="term" value="F:NAD+ binding"/>
    <property type="evidence" value="ECO:0007669"/>
    <property type="project" value="InterPro"/>
</dbReference>
<protein>
    <submittedName>
        <fullName evidence="2">3-hydroxyacyl-CoA dehydrogenase NAD-binding domain-containing protein</fullName>
    </submittedName>
</protein>
<reference evidence="2 3" key="1">
    <citation type="submission" date="2023-08" db="EMBL/GenBank/DDBJ databases">
        <title>Pathogen: clinical or host-associated sample.</title>
        <authorList>
            <person name="Hergert J."/>
            <person name="Casey R."/>
            <person name="Wagner J."/>
            <person name="Young E.L."/>
            <person name="Oakeson K.F."/>
        </authorList>
    </citation>
    <scope>NUCLEOTIDE SEQUENCE [LARGE SCALE GENOMIC DNA]</scope>
    <source>
        <strain evidence="2 3">1760953</strain>
        <plasmid evidence="2 3">unnamed4</plasmid>
    </source>
</reference>
<dbReference type="RefSeq" id="WP_306041319.1">
    <property type="nucleotide sequence ID" value="NZ_CP132306.1"/>
</dbReference>
<dbReference type="Proteomes" id="UP001234585">
    <property type="component" value="Plasmid unnamed4"/>
</dbReference>
<dbReference type="InterPro" id="IPR013328">
    <property type="entry name" value="6PGD_dom2"/>
</dbReference>
<dbReference type="Gene3D" id="1.10.1040.10">
    <property type="entry name" value="N-(1-d-carboxylethyl)-l-norvaline Dehydrogenase, domain 2"/>
    <property type="match status" value="1"/>
</dbReference>
<evidence type="ECO:0000256" key="1">
    <source>
        <dbReference type="ARBA" id="ARBA00023002"/>
    </source>
</evidence>
<keyword evidence="2" id="KW-0614">Plasmid</keyword>
<dbReference type="PANTHER" id="PTHR48075:SF5">
    <property type="entry name" value="3-HYDROXYBUTYRYL-COA DEHYDROGENASE"/>
    <property type="match status" value="1"/>
</dbReference>
<dbReference type="GO" id="GO:0016616">
    <property type="term" value="F:oxidoreductase activity, acting on the CH-OH group of donors, NAD or NADP as acceptor"/>
    <property type="evidence" value="ECO:0007669"/>
    <property type="project" value="InterPro"/>
</dbReference>
<dbReference type="GO" id="GO:0006631">
    <property type="term" value="P:fatty acid metabolic process"/>
    <property type="evidence" value="ECO:0007669"/>
    <property type="project" value="InterPro"/>
</dbReference>
<geneLocation type="plasmid" evidence="2 3">
    <name>unnamed4</name>
</geneLocation>
<proteinExistence type="predicted"/>
<organism evidence="2 3">
    <name type="scientific">Shinella sumterensis</name>
    <dbReference type="NCBI Taxonomy" id="1967501"/>
    <lineage>
        <taxon>Bacteria</taxon>
        <taxon>Pseudomonadati</taxon>
        <taxon>Pseudomonadota</taxon>
        <taxon>Alphaproteobacteria</taxon>
        <taxon>Hyphomicrobiales</taxon>
        <taxon>Rhizobiaceae</taxon>
        <taxon>Shinella</taxon>
    </lineage>
</organism>